<comment type="caution">
    <text evidence="1">The sequence shown here is derived from an EMBL/GenBank/DDBJ whole genome shotgun (WGS) entry which is preliminary data.</text>
</comment>
<evidence type="ECO:0000313" key="2">
    <source>
        <dbReference type="Proteomes" id="UP000308730"/>
    </source>
</evidence>
<evidence type="ECO:0000313" key="1">
    <source>
        <dbReference type="EMBL" id="THH30730.1"/>
    </source>
</evidence>
<gene>
    <name evidence="1" type="ORF">EUX98_g3480</name>
</gene>
<evidence type="ECO:0008006" key="3">
    <source>
        <dbReference type="Google" id="ProtNLM"/>
    </source>
</evidence>
<name>A0A4S4N4M8_9APHY</name>
<protein>
    <recommendedName>
        <fullName evidence="3">F-box domain-containing protein</fullName>
    </recommendedName>
</protein>
<dbReference type="AlphaFoldDB" id="A0A4S4N4M8"/>
<dbReference type="OrthoDB" id="2836053at2759"/>
<organism evidence="1 2">
    <name type="scientific">Antrodiella citrinella</name>
    <dbReference type="NCBI Taxonomy" id="2447956"/>
    <lineage>
        <taxon>Eukaryota</taxon>
        <taxon>Fungi</taxon>
        <taxon>Dikarya</taxon>
        <taxon>Basidiomycota</taxon>
        <taxon>Agaricomycotina</taxon>
        <taxon>Agaricomycetes</taxon>
        <taxon>Polyporales</taxon>
        <taxon>Steccherinaceae</taxon>
        <taxon>Antrodiella</taxon>
    </lineage>
</organism>
<keyword evidence="2" id="KW-1185">Reference proteome</keyword>
<proteinExistence type="predicted"/>
<dbReference type="EMBL" id="SGPM01000070">
    <property type="protein sequence ID" value="THH30730.1"/>
    <property type="molecule type" value="Genomic_DNA"/>
</dbReference>
<dbReference type="Proteomes" id="UP000308730">
    <property type="component" value="Unassembled WGS sequence"/>
</dbReference>
<reference evidence="1 2" key="1">
    <citation type="submission" date="2019-02" db="EMBL/GenBank/DDBJ databases">
        <title>Genome sequencing of the rare red list fungi Antrodiella citrinella (Flaviporus citrinellus).</title>
        <authorList>
            <person name="Buettner E."/>
            <person name="Kellner H."/>
        </authorList>
    </citation>
    <scope>NUCLEOTIDE SEQUENCE [LARGE SCALE GENOMIC DNA]</scope>
    <source>
        <strain evidence="1 2">DSM 108506</strain>
    </source>
</reference>
<accession>A0A4S4N4M8</accession>
<sequence length="360" mass="41192">MKKTVMLETIHSEDVPQQYVAHRPSPLPIEIIEQIIQEAWSSGMTIPERTFLFTSYCLVNHDWLSLFIRTALIDVHIISPAFAEKYLHLLHERSATIGETDTDYFLHNASYTANRLCRYLTFHVDSNPNRHTASAMEPAIRMYAETSQMGDCVSNVLYMLDTLGYTPNLRRVTLDYADWGFGDVFDQMRLVPLPPQVTHLEIKYSFSEKLKSTAGGLRRSYDRKSNTAWKTPNVRKLTVSGAPALLVNAFVQTCPNLEVLEVSGLPYFGSLVQKMPESLRAMVLQLANADSEDTVTMVGREDVPKQEKDFGLEGYVIRRWFEDNKTPRRITLCAEPPSHIRLAESFRKRARRYSLEVVSH</sequence>